<evidence type="ECO:0000313" key="3">
    <source>
        <dbReference type="Proteomes" id="UP000324897"/>
    </source>
</evidence>
<keyword evidence="3" id="KW-1185">Reference proteome</keyword>
<organism evidence="2 3">
    <name type="scientific">Eragrostis curvula</name>
    <name type="common">weeping love grass</name>
    <dbReference type="NCBI Taxonomy" id="38414"/>
    <lineage>
        <taxon>Eukaryota</taxon>
        <taxon>Viridiplantae</taxon>
        <taxon>Streptophyta</taxon>
        <taxon>Embryophyta</taxon>
        <taxon>Tracheophyta</taxon>
        <taxon>Spermatophyta</taxon>
        <taxon>Magnoliopsida</taxon>
        <taxon>Liliopsida</taxon>
        <taxon>Poales</taxon>
        <taxon>Poaceae</taxon>
        <taxon>PACMAD clade</taxon>
        <taxon>Chloridoideae</taxon>
        <taxon>Eragrostideae</taxon>
        <taxon>Eragrostidinae</taxon>
        <taxon>Eragrostis</taxon>
    </lineage>
</organism>
<gene>
    <name evidence="2" type="ORF">EJB05_18472</name>
</gene>
<feature type="region of interest" description="Disordered" evidence="1">
    <location>
        <begin position="12"/>
        <end position="38"/>
    </location>
</feature>
<evidence type="ECO:0000256" key="1">
    <source>
        <dbReference type="SAM" id="MobiDB-lite"/>
    </source>
</evidence>
<dbReference type="Proteomes" id="UP000324897">
    <property type="component" value="Unassembled WGS sequence"/>
</dbReference>
<dbReference type="EMBL" id="RWGY01000009">
    <property type="protein sequence ID" value="TVU36535.1"/>
    <property type="molecule type" value="Genomic_DNA"/>
</dbReference>
<proteinExistence type="predicted"/>
<name>A0A5J9VLY1_9POAL</name>
<evidence type="ECO:0000313" key="2">
    <source>
        <dbReference type="EMBL" id="TVU36535.1"/>
    </source>
</evidence>
<dbReference type="AlphaFoldDB" id="A0A5J9VLY1"/>
<reference evidence="2 3" key="1">
    <citation type="journal article" date="2019" name="Sci. Rep.">
        <title>A high-quality genome of Eragrostis curvula grass provides insights into Poaceae evolution and supports new strategies to enhance forage quality.</title>
        <authorList>
            <person name="Carballo J."/>
            <person name="Santos B.A.C.M."/>
            <person name="Zappacosta D."/>
            <person name="Garbus I."/>
            <person name="Selva J.P."/>
            <person name="Gallo C.A."/>
            <person name="Diaz A."/>
            <person name="Albertini E."/>
            <person name="Caccamo M."/>
            <person name="Echenique V."/>
        </authorList>
    </citation>
    <scope>NUCLEOTIDE SEQUENCE [LARGE SCALE GENOMIC DNA]</scope>
    <source>
        <strain evidence="3">cv. Victoria</strain>
        <tissue evidence="2">Leaf</tissue>
    </source>
</reference>
<sequence length="103" mass="11887">MVVGPPLGFFYGRIRRSSQNPNHRRRRPSRSRGNERRKMLPSRVFRSRRPTTNAAIFAGTKQCEWLDAIEPLQQRWRKGLTMLAVCLVGGPPDGRRSMNIIRG</sequence>
<protein>
    <submittedName>
        <fullName evidence="2">Uncharacterized protein</fullName>
    </submittedName>
</protein>
<feature type="non-terminal residue" evidence="2">
    <location>
        <position position="1"/>
    </location>
</feature>
<comment type="caution">
    <text evidence="2">The sequence shown here is derived from an EMBL/GenBank/DDBJ whole genome shotgun (WGS) entry which is preliminary data.</text>
</comment>
<dbReference type="Gramene" id="TVU36535">
    <property type="protein sequence ID" value="TVU36535"/>
    <property type="gene ID" value="EJB05_18472"/>
</dbReference>
<accession>A0A5J9VLY1</accession>